<reference evidence="5 6" key="1">
    <citation type="submission" date="2019-04" db="EMBL/GenBank/DDBJ databases">
        <title>Azoarcus nasutitermitis sp. nov. isolated from termite nest.</title>
        <authorList>
            <person name="Lin S.-Y."/>
            <person name="Hameed A."/>
            <person name="Hsu Y.-H."/>
            <person name="Young C.-C."/>
        </authorList>
    </citation>
    <scope>NUCLEOTIDE SEQUENCE [LARGE SCALE GENOMIC DNA]</scope>
    <source>
        <strain evidence="5 6">CC-YHH838</strain>
    </source>
</reference>
<dbReference type="InterPro" id="IPR029787">
    <property type="entry name" value="Nucleotide_cyclase"/>
</dbReference>
<keyword evidence="6" id="KW-1185">Reference proteome</keyword>
<protein>
    <recommendedName>
        <fullName evidence="1">diguanylate cyclase</fullName>
        <ecNumber evidence="1">2.7.7.65</ecNumber>
    </recommendedName>
</protein>
<dbReference type="EMBL" id="SSOC01000003">
    <property type="protein sequence ID" value="THF65984.1"/>
    <property type="molecule type" value="Genomic_DNA"/>
</dbReference>
<dbReference type="FunFam" id="3.30.70.270:FF:000001">
    <property type="entry name" value="Diguanylate cyclase domain protein"/>
    <property type="match status" value="1"/>
</dbReference>
<comment type="catalytic activity">
    <reaction evidence="2">
        <text>2 GTP = 3',3'-c-di-GMP + 2 diphosphate</text>
        <dbReference type="Rhea" id="RHEA:24898"/>
        <dbReference type="ChEBI" id="CHEBI:33019"/>
        <dbReference type="ChEBI" id="CHEBI:37565"/>
        <dbReference type="ChEBI" id="CHEBI:58805"/>
        <dbReference type="EC" id="2.7.7.65"/>
    </reaction>
</comment>
<gene>
    <name evidence="5" type="ORF">E6C76_09975</name>
</gene>
<feature type="transmembrane region" description="Helical" evidence="3">
    <location>
        <begin position="80"/>
        <end position="96"/>
    </location>
</feature>
<keyword evidence="3" id="KW-0472">Membrane</keyword>
<evidence type="ECO:0000313" key="6">
    <source>
        <dbReference type="Proteomes" id="UP000308430"/>
    </source>
</evidence>
<dbReference type="OrthoDB" id="9813903at2"/>
<evidence type="ECO:0000256" key="2">
    <source>
        <dbReference type="ARBA" id="ARBA00034247"/>
    </source>
</evidence>
<dbReference type="EC" id="2.7.7.65" evidence="1"/>
<dbReference type="PROSITE" id="PS50887">
    <property type="entry name" value="GGDEF"/>
    <property type="match status" value="1"/>
</dbReference>
<sequence length="370" mass="41416">MILLGLALLACWWVLRQQHYLPWLAAGFILPSLALGAQSLMSNDELARWSVTTGILYLGGAWALAHGLAQRHGGSAHPRVALLIGVVTLAVLYRYSVLSDELWIRIYALNTGLALMYLLPARCLLRRAERHDRLERLLRMSYLLSAVYAVLRPVVIAIMMPSGEIAMLSRSGYWLLTLAGALLLSMWFMLVLLACTTRDVLHTLRQERDRDPLTHLLNRRAFFESAESTLRDPRKAPWALLVCDIDHFKRVNDTWGHAAGDQVLQSVARVLLAQVRHDDLVARFGGEEFMLLLSRADLAQAQAIARRIQLQLAHTRPSAIEGTVTASFGLTPLASHEDLLHALDRADRLLYQAKRSGRDRICTALAEAAR</sequence>
<dbReference type="InterPro" id="IPR043128">
    <property type="entry name" value="Rev_trsase/Diguanyl_cyclase"/>
</dbReference>
<feature type="transmembrane region" description="Helical" evidence="3">
    <location>
        <begin position="102"/>
        <end position="119"/>
    </location>
</feature>
<dbReference type="NCBIfam" id="TIGR00254">
    <property type="entry name" value="GGDEF"/>
    <property type="match status" value="1"/>
</dbReference>
<dbReference type="AlphaFoldDB" id="A0A4S4B4X4"/>
<evidence type="ECO:0000313" key="5">
    <source>
        <dbReference type="EMBL" id="THF65984.1"/>
    </source>
</evidence>
<organism evidence="5 6">
    <name type="scientific">Pseudothauera nasutitermitis</name>
    <dbReference type="NCBI Taxonomy" id="2565930"/>
    <lineage>
        <taxon>Bacteria</taxon>
        <taxon>Pseudomonadati</taxon>
        <taxon>Pseudomonadota</taxon>
        <taxon>Betaproteobacteria</taxon>
        <taxon>Rhodocyclales</taxon>
        <taxon>Zoogloeaceae</taxon>
        <taxon>Pseudothauera</taxon>
    </lineage>
</organism>
<feature type="transmembrane region" description="Helical" evidence="3">
    <location>
        <begin position="172"/>
        <end position="195"/>
    </location>
</feature>
<dbReference type="InterPro" id="IPR050469">
    <property type="entry name" value="Diguanylate_Cyclase"/>
</dbReference>
<feature type="domain" description="GGDEF" evidence="4">
    <location>
        <begin position="236"/>
        <end position="366"/>
    </location>
</feature>
<name>A0A4S4B4X4_9RHOO</name>
<dbReference type="Gene3D" id="3.30.70.270">
    <property type="match status" value="1"/>
</dbReference>
<comment type="caution">
    <text evidence="5">The sequence shown here is derived from an EMBL/GenBank/DDBJ whole genome shotgun (WGS) entry which is preliminary data.</text>
</comment>
<evidence type="ECO:0000256" key="3">
    <source>
        <dbReference type="SAM" id="Phobius"/>
    </source>
</evidence>
<dbReference type="Pfam" id="PF00990">
    <property type="entry name" value="GGDEF"/>
    <property type="match status" value="1"/>
</dbReference>
<dbReference type="InterPro" id="IPR000160">
    <property type="entry name" value="GGDEF_dom"/>
</dbReference>
<evidence type="ECO:0000256" key="1">
    <source>
        <dbReference type="ARBA" id="ARBA00012528"/>
    </source>
</evidence>
<dbReference type="GO" id="GO:0052621">
    <property type="term" value="F:diguanylate cyclase activity"/>
    <property type="evidence" value="ECO:0007669"/>
    <property type="project" value="UniProtKB-EC"/>
</dbReference>
<dbReference type="CDD" id="cd01949">
    <property type="entry name" value="GGDEF"/>
    <property type="match status" value="1"/>
</dbReference>
<evidence type="ECO:0000259" key="4">
    <source>
        <dbReference type="PROSITE" id="PS50887"/>
    </source>
</evidence>
<dbReference type="SUPFAM" id="SSF55073">
    <property type="entry name" value="Nucleotide cyclase"/>
    <property type="match status" value="1"/>
</dbReference>
<feature type="transmembrane region" description="Helical" evidence="3">
    <location>
        <begin position="46"/>
        <end position="68"/>
    </location>
</feature>
<dbReference type="SMART" id="SM00267">
    <property type="entry name" value="GGDEF"/>
    <property type="match status" value="1"/>
</dbReference>
<dbReference type="Proteomes" id="UP000308430">
    <property type="component" value="Unassembled WGS sequence"/>
</dbReference>
<dbReference type="PANTHER" id="PTHR45138">
    <property type="entry name" value="REGULATORY COMPONENTS OF SENSORY TRANSDUCTION SYSTEM"/>
    <property type="match status" value="1"/>
</dbReference>
<accession>A0A4S4B4X4</accession>
<keyword evidence="3" id="KW-1133">Transmembrane helix</keyword>
<proteinExistence type="predicted"/>
<feature type="transmembrane region" description="Helical" evidence="3">
    <location>
        <begin position="140"/>
        <end position="160"/>
    </location>
</feature>
<keyword evidence="3" id="KW-0812">Transmembrane</keyword>
<dbReference type="PANTHER" id="PTHR45138:SF9">
    <property type="entry name" value="DIGUANYLATE CYCLASE DGCM-RELATED"/>
    <property type="match status" value="1"/>
</dbReference>